<keyword evidence="3" id="KW-0547">Nucleotide-binding</keyword>
<evidence type="ECO:0000256" key="1">
    <source>
        <dbReference type="ARBA" id="ARBA00005582"/>
    </source>
</evidence>
<evidence type="ECO:0000256" key="5">
    <source>
        <dbReference type="ARBA" id="ARBA00032644"/>
    </source>
</evidence>
<dbReference type="InterPro" id="IPR020084">
    <property type="entry name" value="NUDIX_hydrolase_CS"/>
</dbReference>
<dbReference type="InterPro" id="IPR003565">
    <property type="entry name" value="Tetra_PHTase"/>
</dbReference>
<dbReference type="PANTHER" id="PTHR21340">
    <property type="entry name" value="DIADENOSINE 5,5-P1,P4-TETRAPHOSPHATE PYROPHOSPHOHYDROLASE MUTT"/>
    <property type="match status" value="1"/>
</dbReference>
<dbReference type="InterPro" id="IPR000086">
    <property type="entry name" value="NUDIX_hydrolase_dom"/>
</dbReference>
<dbReference type="SUPFAM" id="SSF55811">
    <property type="entry name" value="Nudix"/>
    <property type="match status" value="1"/>
</dbReference>
<name>A0A1U7GYM7_9CYAN</name>
<dbReference type="AlphaFoldDB" id="A0A1U7GYM7"/>
<dbReference type="InterPro" id="IPR051325">
    <property type="entry name" value="Nudix_hydrolase_domain"/>
</dbReference>
<dbReference type="InterPro" id="IPR015797">
    <property type="entry name" value="NUDIX_hydrolase-like_dom_sf"/>
</dbReference>
<evidence type="ECO:0000256" key="2">
    <source>
        <dbReference type="ARBA" id="ARBA00018911"/>
    </source>
</evidence>
<evidence type="ECO:0000313" key="8">
    <source>
        <dbReference type="Proteomes" id="UP000186391"/>
    </source>
</evidence>
<evidence type="ECO:0000313" key="7">
    <source>
        <dbReference type="EMBL" id="OKH13570.1"/>
    </source>
</evidence>
<sequence>MRKIKSCGVLVMRSQPQMSFLLLLKPNRYDLPKGHIETGEDEISCALRELFEETGIGINDIELDHKFQFHVTYLVKSKRTQNKKAEKKVVIFLAWLKNEVLIKTSEHSGYVWVEWKPPHTIQRKTIDPLLQELEKYLLKL</sequence>
<dbReference type="RefSeq" id="WP_073555975.1">
    <property type="nucleotide sequence ID" value="NZ_MRCA01000006.1"/>
</dbReference>
<dbReference type="PROSITE" id="PS00893">
    <property type="entry name" value="NUDIX_BOX"/>
    <property type="match status" value="1"/>
</dbReference>
<dbReference type="OrthoDB" id="9816289at2"/>
<dbReference type="PANTHER" id="PTHR21340:SF0">
    <property type="entry name" value="BIS(5'-NUCLEOSYL)-TETRAPHOSPHATASE [ASYMMETRICAL]"/>
    <property type="match status" value="1"/>
</dbReference>
<dbReference type="EMBL" id="MRCA01000006">
    <property type="protein sequence ID" value="OKH13570.1"/>
    <property type="molecule type" value="Genomic_DNA"/>
</dbReference>
<dbReference type="CDD" id="cd03428">
    <property type="entry name" value="NUDIX_Ap4A_Nudt2"/>
    <property type="match status" value="1"/>
</dbReference>
<keyword evidence="8" id="KW-1185">Reference proteome</keyword>
<feature type="domain" description="Nudix hydrolase" evidence="6">
    <location>
        <begin position="2"/>
        <end position="135"/>
    </location>
</feature>
<proteinExistence type="inferred from homology"/>
<accession>A0A1U7GYM7</accession>
<gene>
    <name evidence="7" type="ORF">NIES592_13150</name>
</gene>
<protein>
    <recommendedName>
        <fullName evidence="2">Bis(5'-nucleosyl)-tetraphosphatase [asymmetrical]</fullName>
    </recommendedName>
    <alternativeName>
        <fullName evidence="5">Diadenosine 5',5'''-P1,P4-tetraphosphate asymmetrical hydrolase</fullName>
    </alternativeName>
</protein>
<dbReference type="PROSITE" id="PS51462">
    <property type="entry name" value="NUDIX"/>
    <property type="match status" value="1"/>
</dbReference>
<dbReference type="GO" id="GO:0006754">
    <property type="term" value="P:ATP biosynthetic process"/>
    <property type="evidence" value="ECO:0007669"/>
    <property type="project" value="TreeGrafter"/>
</dbReference>
<dbReference type="GO" id="GO:0000166">
    <property type="term" value="F:nucleotide binding"/>
    <property type="evidence" value="ECO:0007669"/>
    <property type="project" value="UniProtKB-KW"/>
</dbReference>
<organism evidence="7 8">
    <name type="scientific">Fischerella major NIES-592</name>
    <dbReference type="NCBI Taxonomy" id="210994"/>
    <lineage>
        <taxon>Bacteria</taxon>
        <taxon>Bacillati</taxon>
        <taxon>Cyanobacteriota</taxon>
        <taxon>Cyanophyceae</taxon>
        <taxon>Nostocales</taxon>
        <taxon>Hapalosiphonaceae</taxon>
        <taxon>Fischerella</taxon>
    </lineage>
</organism>
<dbReference type="Pfam" id="PF00293">
    <property type="entry name" value="NUDIX"/>
    <property type="match status" value="1"/>
</dbReference>
<comment type="caution">
    <text evidence="7">The sequence shown here is derived from an EMBL/GenBank/DDBJ whole genome shotgun (WGS) entry which is preliminary data.</text>
</comment>
<dbReference type="GO" id="GO:0006167">
    <property type="term" value="P:AMP biosynthetic process"/>
    <property type="evidence" value="ECO:0007669"/>
    <property type="project" value="TreeGrafter"/>
</dbReference>
<evidence type="ECO:0000256" key="3">
    <source>
        <dbReference type="ARBA" id="ARBA00022741"/>
    </source>
</evidence>
<keyword evidence="4" id="KW-0378">Hydrolase</keyword>
<dbReference type="Gene3D" id="3.90.79.10">
    <property type="entry name" value="Nucleoside Triphosphate Pyrophosphohydrolase"/>
    <property type="match status" value="1"/>
</dbReference>
<dbReference type="Proteomes" id="UP000186391">
    <property type="component" value="Unassembled WGS sequence"/>
</dbReference>
<dbReference type="GO" id="GO:0004081">
    <property type="term" value="F:bis(5'-nucleosyl)-tetraphosphatase (asymmetrical) activity"/>
    <property type="evidence" value="ECO:0007669"/>
    <property type="project" value="TreeGrafter"/>
</dbReference>
<evidence type="ECO:0000256" key="4">
    <source>
        <dbReference type="ARBA" id="ARBA00022801"/>
    </source>
</evidence>
<evidence type="ECO:0000259" key="6">
    <source>
        <dbReference type="PROSITE" id="PS51462"/>
    </source>
</evidence>
<comment type="similarity">
    <text evidence="1">Belongs to the Nudix hydrolase family.</text>
</comment>
<reference evidence="7 8" key="1">
    <citation type="submission" date="2016-11" db="EMBL/GenBank/DDBJ databases">
        <title>Draft Genome Sequences of Nine Cyanobacterial Strains from Diverse Habitats.</title>
        <authorList>
            <person name="Zhu T."/>
            <person name="Hou S."/>
            <person name="Lu X."/>
            <person name="Hess W.R."/>
        </authorList>
    </citation>
    <scope>NUCLEOTIDE SEQUENCE [LARGE SCALE GENOMIC DNA]</scope>
    <source>
        <strain evidence="7 8">NIES-592</strain>
    </source>
</reference>